<name>A0A6C0AHK6_9ZZZZ</name>
<sequence>MYLLIAFLAAFIVYHLLRKPKESYENYDETTCLQLAKKNQENIDSLKKEVDDLLALQSKVQSIQSSTDTNTKQLSSLVDQVYKTPAT</sequence>
<dbReference type="AlphaFoldDB" id="A0A6C0AHK6"/>
<accession>A0A6C0AHK6</accession>
<protein>
    <submittedName>
        <fullName evidence="1">Uncharacterized protein</fullName>
    </submittedName>
</protein>
<organism evidence="1">
    <name type="scientific">viral metagenome</name>
    <dbReference type="NCBI Taxonomy" id="1070528"/>
    <lineage>
        <taxon>unclassified sequences</taxon>
        <taxon>metagenomes</taxon>
        <taxon>organismal metagenomes</taxon>
    </lineage>
</organism>
<evidence type="ECO:0000313" key="1">
    <source>
        <dbReference type="EMBL" id="QHS79284.1"/>
    </source>
</evidence>
<dbReference type="EMBL" id="MN740628">
    <property type="protein sequence ID" value="QHS79284.1"/>
    <property type="molecule type" value="Genomic_DNA"/>
</dbReference>
<reference evidence="1" key="1">
    <citation type="journal article" date="2020" name="Nature">
        <title>Giant virus diversity and host interactions through global metagenomics.</title>
        <authorList>
            <person name="Schulz F."/>
            <person name="Roux S."/>
            <person name="Paez-Espino D."/>
            <person name="Jungbluth S."/>
            <person name="Walsh D.A."/>
            <person name="Denef V.J."/>
            <person name="McMahon K.D."/>
            <person name="Konstantinidis K.T."/>
            <person name="Eloe-Fadrosh E.A."/>
            <person name="Kyrpides N.C."/>
            <person name="Woyke T."/>
        </authorList>
    </citation>
    <scope>NUCLEOTIDE SEQUENCE</scope>
    <source>
        <strain evidence="1">GVMAG-S-1035118-87</strain>
    </source>
</reference>
<proteinExistence type="predicted"/>